<dbReference type="EMBL" id="CP080590">
    <property type="protein sequence ID" value="QYO75100.1"/>
    <property type="molecule type" value="Genomic_DNA"/>
</dbReference>
<sequence length="94" mass="10032">MQMAIAYNASRGGMCASVIWHPTLGECGQRFGADLIGHFAPQEGSTSTAYGLYSPPSLVDYQAYRKRLAAGPLGWKNYEFGTGTSTPSTSGRAH</sequence>
<feature type="domain" description="NIPSNAP" evidence="1">
    <location>
        <begin position="20"/>
        <end position="80"/>
    </location>
</feature>
<dbReference type="SUPFAM" id="SSF54909">
    <property type="entry name" value="Dimeric alpha+beta barrel"/>
    <property type="match status" value="1"/>
</dbReference>
<name>A0ABX8W820_9HYPH</name>
<evidence type="ECO:0000313" key="2">
    <source>
        <dbReference type="EMBL" id="QYO75100.1"/>
    </source>
</evidence>
<proteinExistence type="predicted"/>
<gene>
    <name evidence="2" type="ORF">K1X15_10505</name>
</gene>
<accession>A0ABX8W820</accession>
<evidence type="ECO:0000259" key="1">
    <source>
        <dbReference type="Pfam" id="PF07978"/>
    </source>
</evidence>
<protein>
    <submittedName>
        <fullName evidence="2">NIPSNAP family protein</fullName>
    </submittedName>
</protein>
<dbReference type="InterPro" id="IPR011008">
    <property type="entry name" value="Dimeric_a/b-barrel"/>
</dbReference>
<dbReference type="InterPro" id="IPR012577">
    <property type="entry name" value="NIPSNAP"/>
</dbReference>
<organism evidence="2 3">
    <name type="scientific">Devosia salina</name>
    <dbReference type="NCBI Taxonomy" id="2860336"/>
    <lineage>
        <taxon>Bacteria</taxon>
        <taxon>Pseudomonadati</taxon>
        <taxon>Pseudomonadota</taxon>
        <taxon>Alphaproteobacteria</taxon>
        <taxon>Hyphomicrobiales</taxon>
        <taxon>Devosiaceae</taxon>
        <taxon>Devosia</taxon>
    </lineage>
</organism>
<reference evidence="2 3" key="1">
    <citation type="submission" date="2021-08" db="EMBL/GenBank/DDBJ databases">
        <title>Devosia salina sp. nov., isolated from the South China Sea sediment.</title>
        <authorList>
            <person name="Zhou Z."/>
        </authorList>
    </citation>
    <scope>NUCLEOTIDE SEQUENCE [LARGE SCALE GENOMIC DNA]</scope>
    <source>
        <strain evidence="2 3">SCS-3</strain>
    </source>
</reference>
<dbReference type="Pfam" id="PF07978">
    <property type="entry name" value="NIPSNAP"/>
    <property type="match status" value="1"/>
</dbReference>
<evidence type="ECO:0000313" key="3">
    <source>
        <dbReference type="Proteomes" id="UP000825799"/>
    </source>
</evidence>
<keyword evidence="3" id="KW-1185">Reference proteome</keyword>
<dbReference type="Proteomes" id="UP000825799">
    <property type="component" value="Chromosome"/>
</dbReference>